<proteinExistence type="predicted"/>
<organism evidence="1 2">
    <name type="scientific">Babesia caballi</name>
    <dbReference type="NCBI Taxonomy" id="5871"/>
    <lineage>
        <taxon>Eukaryota</taxon>
        <taxon>Sar</taxon>
        <taxon>Alveolata</taxon>
        <taxon>Apicomplexa</taxon>
        <taxon>Aconoidasida</taxon>
        <taxon>Piroplasmida</taxon>
        <taxon>Babesiidae</taxon>
        <taxon>Babesia</taxon>
    </lineage>
</organism>
<dbReference type="RefSeq" id="XP_067716078.1">
    <property type="nucleotide sequence ID" value="XM_067859977.1"/>
</dbReference>
<dbReference type="EMBL" id="BPLF01000003">
    <property type="protein sequence ID" value="GIX64009.1"/>
    <property type="molecule type" value="Genomic_DNA"/>
</dbReference>
<sequence length="327" mass="37950">MSYHGNMTTIACGPRWSFVCRCFASLRKPRFEALPLRTQQAKQADECAYDPPIPPSSVPCDSTAYNRGWKPTQREAVPGFEIPTRFRLGMRQHASADRKTGVTYSRDSTFAPTYTDYSGLRFPTLDTSENTNYWQDTGLNKLLPRVFPVKLPMWRKIDPLMREYMFFLHSLDPARFTLRRIAERYGFKESTVRQVVREFSLLDFILYNRLCDPKDRRITLEEARLQLKEQAYRDHIGYIHVADEADQEEHEFQGALLFCPSVERPAGFESTADWVYRQSVQVEGLSAFSVPSTRNPMPKRVDVDLTVKNTKHVKVINWIDPSDKVVF</sequence>
<comment type="caution">
    <text evidence="1">The sequence shown here is derived from an EMBL/GenBank/DDBJ whole genome shotgun (WGS) entry which is preliminary data.</text>
</comment>
<name>A0AAV4LW48_BABCB</name>
<evidence type="ECO:0000313" key="1">
    <source>
        <dbReference type="EMBL" id="GIX64009.1"/>
    </source>
</evidence>
<evidence type="ECO:0000313" key="2">
    <source>
        <dbReference type="Proteomes" id="UP001497744"/>
    </source>
</evidence>
<protein>
    <submittedName>
        <fullName evidence="1">Uncharacterized protein</fullName>
    </submittedName>
</protein>
<reference evidence="1 2" key="1">
    <citation type="submission" date="2021-06" db="EMBL/GenBank/DDBJ databases">
        <title>Genome sequence of Babesia caballi.</title>
        <authorList>
            <person name="Yamagishi J."/>
            <person name="Kidaka T."/>
            <person name="Ochi A."/>
        </authorList>
    </citation>
    <scope>NUCLEOTIDE SEQUENCE [LARGE SCALE GENOMIC DNA]</scope>
    <source>
        <strain evidence="1">USDA-D6B2</strain>
    </source>
</reference>
<accession>A0AAV4LW48</accession>
<dbReference type="AlphaFoldDB" id="A0AAV4LW48"/>
<keyword evidence="2" id="KW-1185">Reference proteome</keyword>
<gene>
    <name evidence="1" type="ORF">BcabD6B2_34440</name>
</gene>
<dbReference type="GeneID" id="94195490"/>
<dbReference type="Proteomes" id="UP001497744">
    <property type="component" value="Unassembled WGS sequence"/>
</dbReference>